<keyword evidence="4 8" id="KW-1133">Transmembrane helix</keyword>
<evidence type="ECO:0000256" key="6">
    <source>
        <dbReference type="PIRSR" id="PIRSR604254-1"/>
    </source>
</evidence>
<dbReference type="GO" id="GO:0016020">
    <property type="term" value="C:membrane"/>
    <property type="evidence" value="ECO:0007669"/>
    <property type="project" value="UniProtKB-SubCell"/>
</dbReference>
<keyword evidence="5 8" id="KW-0472">Membrane</keyword>
<dbReference type="GeneID" id="36519513"/>
<dbReference type="STRING" id="41067.A0A2I2FDD1"/>
<comment type="subcellular location">
    <subcellularLocation>
        <location evidence="1">Membrane</location>
        <topology evidence="1">Multi-pass membrane protein</topology>
    </subcellularLocation>
</comment>
<feature type="transmembrane region" description="Helical" evidence="8">
    <location>
        <begin position="91"/>
        <end position="111"/>
    </location>
</feature>
<feature type="transmembrane region" description="Helical" evidence="8">
    <location>
        <begin position="219"/>
        <end position="240"/>
    </location>
</feature>
<proteinExistence type="inferred from homology"/>
<dbReference type="RefSeq" id="XP_024672619.1">
    <property type="nucleotide sequence ID" value="XM_024812353.1"/>
</dbReference>
<evidence type="ECO:0000256" key="4">
    <source>
        <dbReference type="ARBA" id="ARBA00022989"/>
    </source>
</evidence>
<comment type="similarity">
    <text evidence="2">Belongs to the ADIPOR family.</text>
</comment>
<name>A0A2I2FDD1_ASPCN</name>
<feature type="binding site" evidence="6">
    <location>
        <position position="144"/>
    </location>
    <ligand>
        <name>Zn(2+)</name>
        <dbReference type="ChEBI" id="CHEBI:29105"/>
    </ligand>
</feature>
<feature type="transmembrane region" description="Helical" evidence="8">
    <location>
        <begin position="252"/>
        <end position="285"/>
    </location>
</feature>
<keyword evidence="6" id="KW-0479">Metal-binding</keyword>
<dbReference type="EMBL" id="KZ559134">
    <property type="protein sequence ID" value="PLB38607.1"/>
    <property type="molecule type" value="Genomic_DNA"/>
</dbReference>
<evidence type="ECO:0000313" key="10">
    <source>
        <dbReference type="Proteomes" id="UP000234585"/>
    </source>
</evidence>
<protein>
    <submittedName>
        <fullName evidence="9">Hemolysin-III related protein</fullName>
    </submittedName>
</protein>
<feature type="transmembrane region" description="Helical" evidence="8">
    <location>
        <begin position="189"/>
        <end position="207"/>
    </location>
</feature>
<gene>
    <name evidence="9" type="ORF">BDW47DRAFT_104548</name>
</gene>
<evidence type="ECO:0000256" key="5">
    <source>
        <dbReference type="ARBA" id="ARBA00023136"/>
    </source>
</evidence>
<keyword evidence="10" id="KW-1185">Reference proteome</keyword>
<dbReference type="GO" id="GO:0038023">
    <property type="term" value="F:signaling receptor activity"/>
    <property type="evidence" value="ECO:0007669"/>
    <property type="project" value="TreeGrafter"/>
</dbReference>
<dbReference type="PANTHER" id="PTHR20855">
    <property type="entry name" value="ADIPOR/PROGESTIN RECEPTOR-RELATED"/>
    <property type="match status" value="1"/>
</dbReference>
<dbReference type="AlphaFoldDB" id="A0A2I2FDD1"/>
<feature type="transmembrane region" description="Helical" evidence="8">
    <location>
        <begin position="156"/>
        <end position="177"/>
    </location>
</feature>
<organism evidence="9 10">
    <name type="scientific">Aspergillus candidus</name>
    <dbReference type="NCBI Taxonomy" id="41067"/>
    <lineage>
        <taxon>Eukaryota</taxon>
        <taxon>Fungi</taxon>
        <taxon>Dikarya</taxon>
        <taxon>Ascomycota</taxon>
        <taxon>Pezizomycotina</taxon>
        <taxon>Eurotiomycetes</taxon>
        <taxon>Eurotiomycetidae</taxon>
        <taxon>Eurotiales</taxon>
        <taxon>Aspergillaceae</taxon>
        <taxon>Aspergillus</taxon>
        <taxon>Aspergillus subgen. Circumdati</taxon>
    </lineage>
</organism>
<dbReference type="GO" id="GO:0046872">
    <property type="term" value="F:metal ion binding"/>
    <property type="evidence" value="ECO:0007669"/>
    <property type="project" value="UniProtKB-KW"/>
</dbReference>
<dbReference type="Proteomes" id="UP000234585">
    <property type="component" value="Unassembled WGS sequence"/>
</dbReference>
<dbReference type="GO" id="GO:0006882">
    <property type="term" value="P:intracellular zinc ion homeostasis"/>
    <property type="evidence" value="ECO:0007669"/>
    <property type="project" value="TreeGrafter"/>
</dbReference>
<feature type="compositionally biased region" description="Basic and acidic residues" evidence="7">
    <location>
        <begin position="17"/>
        <end position="36"/>
    </location>
</feature>
<evidence type="ECO:0000256" key="2">
    <source>
        <dbReference type="ARBA" id="ARBA00007018"/>
    </source>
</evidence>
<evidence type="ECO:0000256" key="8">
    <source>
        <dbReference type="SAM" id="Phobius"/>
    </source>
</evidence>
<keyword evidence="6" id="KW-0862">Zinc</keyword>
<reference evidence="9 10" key="1">
    <citation type="submission" date="2017-12" db="EMBL/GenBank/DDBJ databases">
        <authorList>
            <consortium name="DOE Joint Genome Institute"/>
            <person name="Haridas S."/>
            <person name="Kjaerbolling I."/>
            <person name="Vesth T.C."/>
            <person name="Frisvad J.C."/>
            <person name="Nybo J.L."/>
            <person name="Theobald S."/>
            <person name="Kuo A."/>
            <person name="Bowyer P."/>
            <person name="Matsuda Y."/>
            <person name="Mondo S."/>
            <person name="Lyhne E.K."/>
            <person name="Kogle M.E."/>
            <person name="Clum A."/>
            <person name="Lipzen A."/>
            <person name="Salamov A."/>
            <person name="Ngan C.Y."/>
            <person name="Daum C."/>
            <person name="Chiniquy J."/>
            <person name="Barry K."/>
            <person name="LaButti K."/>
            <person name="Simmons B.A."/>
            <person name="Magnuson J.K."/>
            <person name="Mortensen U.H."/>
            <person name="Larsen T.O."/>
            <person name="Grigoriev I.V."/>
            <person name="Baker S.E."/>
            <person name="Andersen M.R."/>
            <person name="Nordberg H.P."/>
            <person name="Cantor M.N."/>
            <person name="Hua S.X."/>
        </authorList>
    </citation>
    <scope>NUCLEOTIDE SEQUENCE [LARGE SCALE GENOMIC DNA]</scope>
    <source>
        <strain evidence="9 10">CBS 102.13</strain>
    </source>
</reference>
<evidence type="ECO:0000256" key="7">
    <source>
        <dbReference type="SAM" id="MobiDB-lite"/>
    </source>
</evidence>
<evidence type="ECO:0000313" key="9">
    <source>
        <dbReference type="EMBL" id="PLB38607.1"/>
    </source>
</evidence>
<dbReference type="Pfam" id="PF03006">
    <property type="entry name" value="HlyIII"/>
    <property type="match status" value="1"/>
</dbReference>
<feature type="compositionally biased region" description="Polar residues" evidence="7">
    <location>
        <begin position="1"/>
        <end position="15"/>
    </location>
</feature>
<dbReference type="InterPro" id="IPR004254">
    <property type="entry name" value="AdipoR/HlyIII-related"/>
</dbReference>
<feature type="transmembrane region" description="Helical" evidence="8">
    <location>
        <begin position="123"/>
        <end position="144"/>
    </location>
</feature>
<feature type="region of interest" description="Disordered" evidence="7">
    <location>
        <begin position="1"/>
        <end position="36"/>
    </location>
</feature>
<evidence type="ECO:0000256" key="1">
    <source>
        <dbReference type="ARBA" id="ARBA00004141"/>
    </source>
</evidence>
<accession>A0A2I2FDD1</accession>
<dbReference type="OrthoDB" id="529367at2759"/>
<sequence length="335" mass="37631">MTLNALRLRSTTFSPSAEHDHLSRQKQEQHHTCKEKDKTKSYLLKIKDLPPWADPNPHILTSYRPSSNNVLISLASIFSHHNETANIHTHLVPAVLLILLLTHSTLYTYLVTKYGDRLTPFDWGIIVAQLLTATGCLLASTFYHTLLNHSERVAEVWLAVDYVGIIALTMGDFVSGLHFGFYCFPRIKFFYWGLITVLSILSGIVLLSPRYKSEDHRLFRVGVLVATGLSAFAPIGHAWINWGTAYVMGIGVGWYLLEGACLILGCWLWIVSFPLPSAVLLSFYVRSSRTSRGLSVCRRGSQNASTPAGSIYGVDLMRYGMFLWCYPLQRMSLAC</sequence>
<dbReference type="PANTHER" id="PTHR20855:SF52">
    <property type="entry name" value="ADIPONECTIN RECEPTOR PROTEIN"/>
    <property type="match status" value="1"/>
</dbReference>
<keyword evidence="3 8" id="KW-0812">Transmembrane</keyword>
<evidence type="ECO:0000256" key="3">
    <source>
        <dbReference type="ARBA" id="ARBA00022692"/>
    </source>
</evidence>